<organism evidence="1 2">
    <name type="scientific">Adineta steineri</name>
    <dbReference type="NCBI Taxonomy" id="433720"/>
    <lineage>
        <taxon>Eukaryota</taxon>
        <taxon>Metazoa</taxon>
        <taxon>Spiralia</taxon>
        <taxon>Gnathifera</taxon>
        <taxon>Rotifera</taxon>
        <taxon>Eurotatoria</taxon>
        <taxon>Bdelloidea</taxon>
        <taxon>Adinetida</taxon>
        <taxon>Adinetidae</taxon>
        <taxon>Adineta</taxon>
    </lineage>
</organism>
<dbReference type="EMBL" id="CAJOBB010000296">
    <property type="protein sequence ID" value="CAF3642596.1"/>
    <property type="molecule type" value="Genomic_DNA"/>
</dbReference>
<evidence type="ECO:0000313" key="1">
    <source>
        <dbReference type="EMBL" id="CAF3642596.1"/>
    </source>
</evidence>
<protein>
    <submittedName>
        <fullName evidence="1">Uncharacterized protein</fullName>
    </submittedName>
</protein>
<accession>A0A818QKV3</accession>
<comment type="caution">
    <text evidence="1">The sequence shown here is derived from an EMBL/GenBank/DDBJ whole genome shotgun (WGS) entry which is preliminary data.</text>
</comment>
<reference evidence="1" key="1">
    <citation type="submission" date="2021-02" db="EMBL/GenBank/DDBJ databases">
        <authorList>
            <person name="Nowell W R."/>
        </authorList>
    </citation>
    <scope>NUCLEOTIDE SEQUENCE</scope>
</reference>
<name>A0A818QKV3_9BILA</name>
<sequence>MHAHFASPLQ</sequence>
<feature type="non-terminal residue" evidence="1">
    <location>
        <position position="10"/>
    </location>
</feature>
<gene>
    <name evidence="1" type="ORF">KXQ929_LOCUS7285</name>
</gene>
<proteinExistence type="predicted"/>
<dbReference type="Proteomes" id="UP000663868">
    <property type="component" value="Unassembled WGS sequence"/>
</dbReference>
<evidence type="ECO:0000313" key="2">
    <source>
        <dbReference type="Proteomes" id="UP000663868"/>
    </source>
</evidence>